<proteinExistence type="inferred from homology"/>
<keyword evidence="5" id="KW-0479">Metal-binding</keyword>
<comment type="caution">
    <text evidence="11">The sequence shown here is derived from an EMBL/GenBank/DDBJ whole genome shotgun (WGS) entry which is preliminary data.</text>
</comment>
<feature type="signal peptide" evidence="10">
    <location>
        <begin position="1"/>
        <end position="17"/>
    </location>
</feature>
<dbReference type="AlphaFoldDB" id="A0A833SCP8"/>
<evidence type="ECO:0000313" key="12">
    <source>
        <dbReference type="Proteomes" id="UP000655588"/>
    </source>
</evidence>
<evidence type="ECO:0000256" key="9">
    <source>
        <dbReference type="ARBA" id="ARBA00023136"/>
    </source>
</evidence>
<dbReference type="EMBL" id="WNWW01000043">
    <property type="protein sequence ID" value="KAF3430502.1"/>
    <property type="molecule type" value="Genomic_DNA"/>
</dbReference>
<dbReference type="PANTHER" id="PTHR24292">
    <property type="entry name" value="CYTOCHROME P450"/>
    <property type="match status" value="1"/>
</dbReference>
<evidence type="ECO:0000256" key="10">
    <source>
        <dbReference type="SAM" id="SignalP"/>
    </source>
</evidence>
<keyword evidence="6" id="KW-0560">Oxidoreductase</keyword>
<comment type="cofactor">
    <cofactor evidence="1">
        <name>heme</name>
        <dbReference type="ChEBI" id="CHEBI:30413"/>
    </cofactor>
</comment>
<keyword evidence="10" id="KW-0732">Signal</keyword>
<evidence type="ECO:0000313" key="11">
    <source>
        <dbReference type="EMBL" id="KAF3430502.1"/>
    </source>
</evidence>
<evidence type="ECO:0000256" key="5">
    <source>
        <dbReference type="ARBA" id="ARBA00022723"/>
    </source>
</evidence>
<keyword evidence="7" id="KW-0408">Iron</keyword>
<dbReference type="PANTHER" id="PTHR24292:SF54">
    <property type="entry name" value="CYP9F3-RELATED"/>
    <property type="match status" value="1"/>
</dbReference>
<comment type="similarity">
    <text evidence="3">Belongs to the cytochrome P450 family.</text>
</comment>
<keyword evidence="8" id="KW-0503">Monooxygenase</keyword>
<evidence type="ECO:0000256" key="3">
    <source>
        <dbReference type="ARBA" id="ARBA00010617"/>
    </source>
</evidence>
<gene>
    <name evidence="11" type="ORF">E2986_13922</name>
</gene>
<evidence type="ECO:0000256" key="6">
    <source>
        <dbReference type="ARBA" id="ARBA00023002"/>
    </source>
</evidence>
<dbReference type="Proteomes" id="UP000655588">
    <property type="component" value="Unassembled WGS sequence"/>
</dbReference>
<comment type="subcellular location">
    <subcellularLocation>
        <location evidence="2">Membrane</location>
    </subcellularLocation>
</comment>
<dbReference type="GO" id="GO:0004497">
    <property type="term" value="F:monooxygenase activity"/>
    <property type="evidence" value="ECO:0007669"/>
    <property type="project" value="UniProtKB-KW"/>
</dbReference>
<keyword evidence="4" id="KW-0349">Heme</keyword>
<evidence type="ECO:0000256" key="8">
    <source>
        <dbReference type="ARBA" id="ARBA00023033"/>
    </source>
</evidence>
<sequence length="98" mass="11415">MFLGGLWEILFQRLSSAESVEKSYSMDPESKYVSVFEFDSPLLVIRDLDLIKSITVKNFDHFLNHRMAIHPNLEPLFSKNLLRRKLGLGKELSKMFNP</sequence>
<organism evidence="11 12">
    <name type="scientific">Frieseomelitta varia</name>
    <dbReference type="NCBI Taxonomy" id="561572"/>
    <lineage>
        <taxon>Eukaryota</taxon>
        <taxon>Metazoa</taxon>
        <taxon>Ecdysozoa</taxon>
        <taxon>Arthropoda</taxon>
        <taxon>Hexapoda</taxon>
        <taxon>Insecta</taxon>
        <taxon>Pterygota</taxon>
        <taxon>Neoptera</taxon>
        <taxon>Endopterygota</taxon>
        <taxon>Hymenoptera</taxon>
        <taxon>Apocrita</taxon>
        <taxon>Aculeata</taxon>
        <taxon>Apoidea</taxon>
        <taxon>Anthophila</taxon>
        <taxon>Apidae</taxon>
        <taxon>Frieseomelitta</taxon>
    </lineage>
</organism>
<dbReference type="GO" id="GO:0046872">
    <property type="term" value="F:metal ion binding"/>
    <property type="evidence" value="ECO:0007669"/>
    <property type="project" value="UniProtKB-KW"/>
</dbReference>
<keyword evidence="9" id="KW-0472">Membrane</keyword>
<evidence type="ECO:0000256" key="4">
    <source>
        <dbReference type="ARBA" id="ARBA00022617"/>
    </source>
</evidence>
<evidence type="ECO:0000256" key="7">
    <source>
        <dbReference type="ARBA" id="ARBA00023004"/>
    </source>
</evidence>
<reference evidence="11" key="1">
    <citation type="submission" date="2019-11" db="EMBL/GenBank/DDBJ databases">
        <title>The nuclear and mitochondrial genomes of Frieseomelitta varia - a highly eusocial stingless bee (Meliponini) with a permanently sterile worker caste.</title>
        <authorList>
            <person name="Freitas F.C.P."/>
            <person name="Lourenco A.P."/>
            <person name="Nunes F.M.F."/>
            <person name="Paschoal A.R."/>
            <person name="Abreu F.C.P."/>
            <person name="Barbin F.O."/>
            <person name="Bataglia L."/>
            <person name="Cardoso-Junior C.A.M."/>
            <person name="Cervoni M.S."/>
            <person name="Silva S.R."/>
            <person name="Dalarmi F."/>
            <person name="Del Lama M.A."/>
            <person name="Depintor T.S."/>
            <person name="Ferreira K.M."/>
            <person name="Goria P.S."/>
            <person name="Jaskot M.C."/>
            <person name="Lago D.C."/>
            <person name="Luna-Lucena D."/>
            <person name="Moda L.M."/>
            <person name="Nascimento L."/>
            <person name="Pedrino M."/>
            <person name="Rabico F.O."/>
            <person name="Sanches F.C."/>
            <person name="Santos D.E."/>
            <person name="Santos C.G."/>
            <person name="Vieira J."/>
            <person name="Lopes T.F."/>
            <person name="Barchuk A.R."/>
            <person name="Hartfelder K."/>
            <person name="Simoes Z.L.P."/>
            <person name="Bitondi M.M.G."/>
            <person name="Pinheiro D.G."/>
        </authorList>
    </citation>
    <scope>NUCLEOTIDE SEQUENCE</scope>
    <source>
        <strain evidence="11">USP_RPSP 00005682</strain>
        <tissue evidence="11">Whole individual</tissue>
    </source>
</reference>
<feature type="chain" id="PRO_5032895495" evidence="10">
    <location>
        <begin position="18"/>
        <end position="98"/>
    </location>
</feature>
<keyword evidence="12" id="KW-1185">Reference proteome</keyword>
<dbReference type="GO" id="GO:0016020">
    <property type="term" value="C:membrane"/>
    <property type="evidence" value="ECO:0007669"/>
    <property type="project" value="UniProtKB-SubCell"/>
</dbReference>
<dbReference type="InterPro" id="IPR050476">
    <property type="entry name" value="Insect_CytP450_Detox"/>
</dbReference>
<accession>A0A833SCP8</accession>
<protein>
    <submittedName>
        <fullName evidence="11">Uncharacterized protein</fullName>
    </submittedName>
</protein>
<evidence type="ECO:0000256" key="1">
    <source>
        <dbReference type="ARBA" id="ARBA00001971"/>
    </source>
</evidence>
<evidence type="ECO:0000256" key="2">
    <source>
        <dbReference type="ARBA" id="ARBA00004370"/>
    </source>
</evidence>
<name>A0A833SCP8_9HYME</name>